<dbReference type="InterPro" id="IPR036322">
    <property type="entry name" value="WD40_repeat_dom_sf"/>
</dbReference>
<dbReference type="GO" id="GO:0006397">
    <property type="term" value="P:mRNA processing"/>
    <property type="evidence" value="ECO:0007669"/>
    <property type="project" value="UniProtKB-KW"/>
</dbReference>
<dbReference type="Gene3D" id="2.130.10.10">
    <property type="entry name" value="YVTN repeat-like/Quinoprotein amine dehydrogenase"/>
    <property type="match status" value="1"/>
</dbReference>
<dbReference type="Proteomes" id="UP000094389">
    <property type="component" value="Unassembled WGS sequence"/>
</dbReference>
<dbReference type="GO" id="GO:0008380">
    <property type="term" value="P:RNA splicing"/>
    <property type="evidence" value="ECO:0007669"/>
    <property type="project" value="UniProtKB-KW"/>
</dbReference>
<reference evidence="7 8" key="1">
    <citation type="journal article" date="2016" name="Proc. Natl. Acad. Sci. U.S.A.">
        <title>Comparative genomics of biotechnologically important yeasts.</title>
        <authorList>
            <person name="Riley R."/>
            <person name="Haridas S."/>
            <person name="Wolfe K.H."/>
            <person name="Lopes M.R."/>
            <person name="Hittinger C.T."/>
            <person name="Goeker M."/>
            <person name="Salamov A.A."/>
            <person name="Wisecaver J.H."/>
            <person name="Long T.M."/>
            <person name="Calvey C.H."/>
            <person name="Aerts A.L."/>
            <person name="Barry K.W."/>
            <person name="Choi C."/>
            <person name="Clum A."/>
            <person name="Coughlan A.Y."/>
            <person name="Deshpande S."/>
            <person name="Douglass A.P."/>
            <person name="Hanson S.J."/>
            <person name="Klenk H.-P."/>
            <person name="LaButti K.M."/>
            <person name="Lapidus A."/>
            <person name="Lindquist E.A."/>
            <person name="Lipzen A.M."/>
            <person name="Meier-Kolthoff J.P."/>
            <person name="Ohm R.A."/>
            <person name="Otillar R.P."/>
            <person name="Pangilinan J.L."/>
            <person name="Peng Y."/>
            <person name="Rokas A."/>
            <person name="Rosa C.A."/>
            <person name="Scheuner C."/>
            <person name="Sibirny A.A."/>
            <person name="Slot J.C."/>
            <person name="Stielow J.B."/>
            <person name="Sun H."/>
            <person name="Kurtzman C.P."/>
            <person name="Blackwell M."/>
            <person name="Grigoriev I.V."/>
            <person name="Jeffries T.W."/>
        </authorList>
    </citation>
    <scope>NUCLEOTIDE SEQUENCE [LARGE SCALE GENOMIC DNA]</scope>
    <source>
        <strain evidence="8">ATCC 18201 / CBS 1600 / BCRC 20928 / JCM 3617 / NBRC 0987 / NRRL Y-1542</strain>
    </source>
</reference>
<proteinExistence type="inferred from homology"/>
<dbReference type="PANTHER" id="PTHR13211">
    <property type="entry name" value="TELOMERASE CAJAL BODY PROTEIN 1"/>
    <property type="match status" value="1"/>
</dbReference>
<dbReference type="InterPro" id="IPR015943">
    <property type="entry name" value="WD40/YVTN_repeat-like_dom_sf"/>
</dbReference>
<evidence type="ECO:0000256" key="5">
    <source>
        <dbReference type="ARBA" id="ARBA00038575"/>
    </source>
</evidence>
<dbReference type="STRING" id="983966.A0A1E4S4Y5"/>
<name>A0A1E4S4Y5_CYBJN</name>
<keyword evidence="8" id="KW-1185">Reference proteome</keyword>
<sequence length="376" mass="41872">MELRTLASTNETFYSEPSCVEDDLYRRLSAEQSDYTYPCLQRPIDPNSNNASQPVITSQLEWLPDSSALLTVSSDRGIRTYIPPQTLLDQPVDQLLAYTRSFLPSITTTCIHPQSSLYTGIVPIAISGMEVPLKLYNVIPDEKGRLRPLRVFNNSHPQTEKYYKTSCLTFLNDKTILSGGSRRIQMFDIERSDPIGELDRVSGIVSAMTPTNSEFVTDGWWCGSWNGSVSLYSNNGEQISQTRLPHGVFQILESDNDKYIYVIPRHDDHIQVLDVRMGLSPVCSLDQFKSSAQRITATVLPNGQGLLTGTTRGTVNHYYDSEIGINALRSTDTPCFPVPHVSAHSQEPGIVAYSVGDRSTHKPHVTIALLTPDETI</sequence>
<evidence type="ECO:0000256" key="1">
    <source>
        <dbReference type="ARBA" id="ARBA00022664"/>
    </source>
</evidence>
<comment type="subunit">
    <text evidence="5">Associates with snRNPs.</text>
</comment>
<gene>
    <name evidence="7" type="ORF">CYBJADRAFT_171600</name>
</gene>
<evidence type="ECO:0000313" key="7">
    <source>
        <dbReference type="EMBL" id="ODV74586.1"/>
    </source>
</evidence>
<keyword evidence="1" id="KW-0507">mRNA processing</keyword>
<dbReference type="GeneID" id="30990635"/>
<dbReference type="RefSeq" id="XP_020071625.1">
    <property type="nucleotide sequence ID" value="XM_020216239.1"/>
</dbReference>
<accession>A0A1E4S4Y5</accession>
<dbReference type="PANTHER" id="PTHR13211:SF0">
    <property type="entry name" value="TELOMERASE CAJAL BODY PROTEIN 1"/>
    <property type="match status" value="1"/>
</dbReference>
<protein>
    <recommendedName>
        <fullName evidence="6">Protein SWT21</fullName>
    </recommendedName>
</protein>
<dbReference type="AlphaFoldDB" id="A0A1E4S4Y5"/>
<organism evidence="7 8">
    <name type="scientific">Cyberlindnera jadinii (strain ATCC 18201 / CBS 1600 / BCRC 20928 / JCM 3617 / NBRC 0987 / NRRL Y-1542)</name>
    <name type="common">Torula yeast</name>
    <name type="synonym">Candida utilis</name>
    <dbReference type="NCBI Taxonomy" id="983966"/>
    <lineage>
        <taxon>Eukaryota</taxon>
        <taxon>Fungi</taxon>
        <taxon>Dikarya</taxon>
        <taxon>Ascomycota</taxon>
        <taxon>Saccharomycotina</taxon>
        <taxon>Saccharomycetes</taxon>
        <taxon>Phaffomycetales</taxon>
        <taxon>Phaffomycetaceae</taxon>
        <taxon>Cyberlindnera</taxon>
    </lineage>
</organism>
<comment type="similarity">
    <text evidence="4">Belongs to the SWT21 family.</text>
</comment>
<dbReference type="InterPro" id="IPR051150">
    <property type="entry name" value="SWT21/TCAB1_mRNA_Telomere"/>
</dbReference>
<evidence type="ECO:0000256" key="6">
    <source>
        <dbReference type="ARBA" id="ARBA00040352"/>
    </source>
</evidence>
<evidence type="ECO:0000256" key="2">
    <source>
        <dbReference type="ARBA" id="ARBA00023187"/>
    </source>
</evidence>
<evidence type="ECO:0000256" key="4">
    <source>
        <dbReference type="ARBA" id="ARBA00038156"/>
    </source>
</evidence>
<evidence type="ECO:0000256" key="3">
    <source>
        <dbReference type="ARBA" id="ARBA00037270"/>
    </source>
</evidence>
<dbReference type="EMBL" id="KV453927">
    <property type="protein sequence ID" value="ODV74586.1"/>
    <property type="molecule type" value="Genomic_DNA"/>
</dbReference>
<evidence type="ECO:0000313" key="8">
    <source>
        <dbReference type="Proteomes" id="UP000094389"/>
    </source>
</evidence>
<keyword evidence="2" id="KW-0508">mRNA splicing</keyword>
<comment type="function">
    <text evidence="3">Involved in mRNA splicing. Helps to stabilize the U1 snRNP-5' splice site interaction.</text>
</comment>
<dbReference type="OrthoDB" id="239865at2759"/>
<dbReference type="SUPFAM" id="SSF50978">
    <property type="entry name" value="WD40 repeat-like"/>
    <property type="match status" value="1"/>
</dbReference>